<dbReference type="RefSeq" id="WP_119602444.1">
    <property type="nucleotide sequence ID" value="NZ_QXQA01000018.1"/>
</dbReference>
<dbReference type="OrthoDB" id="2675752at2"/>
<dbReference type="GO" id="GO:0030313">
    <property type="term" value="C:cell envelope"/>
    <property type="evidence" value="ECO:0007669"/>
    <property type="project" value="UniProtKB-SubCell"/>
</dbReference>
<name>A0A3A1UR03_9BACL</name>
<dbReference type="EMBL" id="QXQA01000018">
    <property type="protein sequence ID" value="RIX49402.1"/>
    <property type="molecule type" value="Genomic_DNA"/>
</dbReference>
<dbReference type="Pfam" id="PF01547">
    <property type="entry name" value="SBP_bac_1"/>
    <property type="match status" value="1"/>
</dbReference>
<accession>A0A3A1UR03</accession>
<dbReference type="PANTHER" id="PTHR43649">
    <property type="entry name" value="ARABINOSE-BINDING PROTEIN-RELATED"/>
    <property type="match status" value="1"/>
</dbReference>
<dbReference type="InterPro" id="IPR050490">
    <property type="entry name" value="Bact_solute-bd_prot1"/>
</dbReference>
<organism evidence="6 7">
    <name type="scientific">Paenibacillus nanensis</name>
    <dbReference type="NCBI Taxonomy" id="393251"/>
    <lineage>
        <taxon>Bacteria</taxon>
        <taxon>Bacillati</taxon>
        <taxon>Bacillota</taxon>
        <taxon>Bacilli</taxon>
        <taxon>Bacillales</taxon>
        <taxon>Paenibacillaceae</taxon>
        <taxon>Paenibacillus</taxon>
    </lineage>
</organism>
<dbReference type="InterPro" id="IPR006059">
    <property type="entry name" value="SBP"/>
</dbReference>
<comment type="subcellular location">
    <subcellularLocation>
        <location evidence="1">Cell envelope</location>
    </subcellularLocation>
</comment>
<evidence type="ECO:0000256" key="4">
    <source>
        <dbReference type="ARBA" id="ARBA00022729"/>
    </source>
</evidence>
<dbReference type="PROSITE" id="PS51257">
    <property type="entry name" value="PROKAR_LIPOPROTEIN"/>
    <property type="match status" value="1"/>
</dbReference>
<evidence type="ECO:0000256" key="1">
    <source>
        <dbReference type="ARBA" id="ARBA00004196"/>
    </source>
</evidence>
<dbReference type="Gene3D" id="3.40.190.10">
    <property type="entry name" value="Periplasmic binding protein-like II"/>
    <property type="match status" value="1"/>
</dbReference>
<comment type="caution">
    <text evidence="6">The sequence shown here is derived from an EMBL/GenBank/DDBJ whole genome shotgun (WGS) entry which is preliminary data.</text>
</comment>
<keyword evidence="4 5" id="KW-0732">Signal</keyword>
<dbReference type="AlphaFoldDB" id="A0A3A1UR03"/>
<evidence type="ECO:0000256" key="2">
    <source>
        <dbReference type="ARBA" id="ARBA00008520"/>
    </source>
</evidence>
<evidence type="ECO:0000313" key="6">
    <source>
        <dbReference type="EMBL" id="RIX49402.1"/>
    </source>
</evidence>
<comment type="similarity">
    <text evidence="2">Belongs to the bacterial solute-binding protein 1 family.</text>
</comment>
<dbReference type="SUPFAM" id="SSF53850">
    <property type="entry name" value="Periplasmic binding protein-like II"/>
    <property type="match status" value="1"/>
</dbReference>
<dbReference type="Proteomes" id="UP000266482">
    <property type="component" value="Unassembled WGS sequence"/>
</dbReference>
<dbReference type="PANTHER" id="PTHR43649:SF31">
    <property type="entry name" value="SN-GLYCEROL-3-PHOSPHATE-BINDING PERIPLASMIC PROTEIN UGPB"/>
    <property type="match status" value="1"/>
</dbReference>
<gene>
    <name evidence="6" type="ORF">D3P08_22915</name>
</gene>
<reference evidence="6 7" key="1">
    <citation type="submission" date="2018-09" db="EMBL/GenBank/DDBJ databases">
        <title>Paenibacillus aracenensis nov. sp. isolated from a cave in southern Spain.</title>
        <authorList>
            <person name="Jurado V."/>
            <person name="Gutierrez-Patricio S."/>
            <person name="Gonzalez-Pimentel J.L."/>
            <person name="Miller A.Z."/>
            <person name="Laiz L."/>
            <person name="Saiz-Jimenez C."/>
        </authorList>
    </citation>
    <scope>NUCLEOTIDE SEQUENCE [LARGE SCALE GENOMIC DNA]</scope>
    <source>
        <strain evidence="6 7">DSM 22867</strain>
    </source>
</reference>
<feature type="signal peptide" evidence="5">
    <location>
        <begin position="1"/>
        <end position="24"/>
    </location>
</feature>
<evidence type="ECO:0000256" key="3">
    <source>
        <dbReference type="ARBA" id="ARBA00022448"/>
    </source>
</evidence>
<feature type="chain" id="PRO_5017438747" evidence="5">
    <location>
        <begin position="25"/>
        <end position="491"/>
    </location>
</feature>
<protein>
    <submittedName>
        <fullName evidence="6">Extracellular solute-binding protein</fullName>
    </submittedName>
</protein>
<keyword evidence="3" id="KW-0813">Transport</keyword>
<proteinExistence type="inferred from homology"/>
<evidence type="ECO:0000313" key="7">
    <source>
        <dbReference type="Proteomes" id="UP000266482"/>
    </source>
</evidence>
<evidence type="ECO:0000256" key="5">
    <source>
        <dbReference type="SAM" id="SignalP"/>
    </source>
</evidence>
<keyword evidence="7" id="KW-1185">Reference proteome</keyword>
<sequence>MRNWLKAAAAATLAATMLTGCSFGGNDGQGEKTPTSLKVMYYDESSFYQEYGMLFSALYPEIELQVVSTQSIYQSSGDGEEVDIEKRKQEFLEKEKPDILMLEMNEYEKMAQDGKLIDLNSYITKDKFDVEGLVPGMVDYMKELGGGQLYGLPSGFSSQVLFYNKDLFDKYNIAYPTDQMSWNDVIQLARQFPVEGSKEERVYGLRVGYSGDLNQMSTMIANAEGLNYVNPTTKEMTINTAGWKNAVQTAYDALKSDALYSEDPNNGMMGGTSYEDYLLRNPFISNRLAMTIDGSWFIRELEEAKNNVKDPSKLVQNWDIVTMPVSAQMPDTSSSTYYNNIFSIAKDSTNADAAWKFISYISGEDFARVKSKVAYNNGFSIHTKYIKDEEGRNFAAFYKLKPAKQLYDYTDFDKLPTQFSMMFYNYMNEEFMAIQNDEKTIDEALETLQVKGEELLAQESMTQEEIDEMWQKQMEEEQAKMQEAAGEAAAE</sequence>